<dbReference type="SUPFAM" id="SSF56399">
    <property type="entry name" value="ADP-ribosylation"/>
    <property type="match status" value="1"/>
</dbReference>
<evidence type="ECO:0000313" key="5">
    <source>
        <dbReference type="Proteomes" id="UP000663881"/>
    </source>
</evidence>
<dbReference type="SUPFAM" id="SSF48452">
    <property type="entry name" value="TPR-like"/>
    <property type="match status" value="2"/>
</dbReference>
<dbReference type="PANTHER" id="PTHR45641">
    <property type="entry name" value="TETRATRICOPEPTIDE REPEAT PROTEIN (AFU_ORTHOLOGUE AFUA_6G03870)"/>
    <property type="match status" value="1"/>
</dbReference>
<dbReference type="PANTHER" id="PTHR45641:SF19">
    <property type="entry name" value="NEPHROCYSTIN-3"/>
    <property type="match status" value="1"/>
</dbReference>
<dbReference type="InterPro" id="IPR019734">
    <property type="entry name" value="TPR_rpt"/>
</dbReference>
<protein>
    <submittedName>
        <fullName evidence="4">Uncharacterized protein</fullName>
    </submittedName>
</protein>
<reference evidence="4" key="1">
    <citation type="submission" date="2021-02" db="EMBL/GenBank/DDBJ databases">
        <authorList>
            <person name="Nowell W R."/>
        </authorList>
    </citation>
    <scope>NUCLEOTIDE SEQUENCE</scope>
</reference>
<organism evidence="4 5">
    <name type="scientific">Adineta steineri</name>
    <dbReference type="NCBI Taxonomy" id="433720"/>
    <lineage>
        <taxon>Eukaryota</taxon>
        <taxon>Metazoa</taxon>
        <taxon>Spiralia</taxon>
        <taxon>Gnathifera</taxon>
        <taxon>Rotifera</taxon>
        <taxon>Eurotatoria</taxon>
        <taxon>Bdelloidea</taxon>
        <taxon>Adinetida</taxon>
        <taxon>Adinetidae</taxon>
        <taxon>Adineta</taxon>
    </lineage>
</organism>
<dbReference type="InterPro" id="IPR011990">
    <property type="entry name" value="TPR-like_helical_dom_sf"/>
</dbReference>
<proteinExistence type="predicted"/>
<dbReference type="Gene3D" id="1.25.40.10">
    <property type="entry name" value="Tetratricopeptide repeat domain"/>
    <property type="match status" value="3"/>
</dbReference>
<dbReference type="AlphaFoldDB" id="A0A819XCC1"/>
<evidence type="ECO:0000256" key="3">
    <source>
        <dbReference type="PROSITE-ProRule" id="PRU00339"/>
    </source>
</evidence>
<dbReference type="Pfam" id="PF13181">
    <property type="entry name" value="TPR_8"/>
    <property type="match status" value="1"/>
</dbReference>
<evidence type="ECO:0000256" key="2">
    <source>
        <dbReference type="ARBA" id="ARBA00022803"/>
    </source>
</evidence>
<dbReference type="Proteomes" id="UP000663881">
    <property type="component" value="Unassembled WGS sequence"/>
</dbReference>
<dbReference type="Gene3D" id="3.90.176.10">
    <property type="entry name" value="Toxin ADP-ribosyltransferase, Chain A, domain 1"/>
    <property type="match status" value="1"/>
</dbReference>
<sequence>IQSARHLNTISSTVINEHFSLLWIYDNIHEFSDDNYETQQLFRQLLSSVQFESDISDAISVINHVKYTQKKLIIVVSGQKATLLFRTLTFYDLNDDIAALFIFCHDSDAYQTLTHDKLFGIFNDPERLVEAIRVKMYLILRDNVKTPTNPLDQSQAWSRPVRQMTTVQIWYQLYLDIIKSLPCDEHTREEMLQKSQEYYSDQYSELRAINRFRTTYTSETAIRWYTEDSFVHKLVNKALRSEDIEVVFAFRFFITDLSNKIKEEYINQRQQYGTMASKFKSDSNSIIKLFSGQVLPLMELERLEQNVGAVIAINGFFSTSVKRSTGLKFSERELSQNHLQRVLVEISFNTSLENITAFAEINTHTMYSNEEETLFDYGALFNVTSVKYDSGIDLWDIKLAVVSKTFIEEQPYLSAIRETFIQNHSYAVIYGIIMGHGFGRKNEAIQYFGQLLLNYSSDHVDMPDILEQRGILYEKNNEHTMALHDYNQALEIRRKRVRENLLGMGSLHNHIGILQMTTSDTRASLNSYQEAMNIYEQIYTKDYDHVTKAKVNESIGLTYLQAGNLTKALEYLTNVRKVYKKVLSDKHPYVIELMGHLGTVYETTNNFSIAMKLFYRQLNQSEEILPIDHLQLIKSFDDLIRIQIKMNQTSNISALITRYTQKLMKTSDNHYSFFSYTIAMVASHYESTEPAEAIRLYNEVLKISQKSIKVNVSLISNSHRKLATLNRKIGNLTDALDHASQALRILQQVSVEQQSKSLEADDLYTIGSIYLEMKLYTDALQYLIKSLTIYQSIHLSNHPSIRSVLMDITKAANCSRSNEY</sequence>
<gene>
    <name evidence="4" type="ORF">OKA104_LOCUS37603</name>
</gene>
<feature type="repeat" description="TPR" evidence="3">
    <location>
        <begin position="463"/>
        <end position="496"/>
    </location>
</feature>
<accession>A0A819XCC1</accession>
<keyword evidence="2 3" id="KW-0802">TPR repeat</keyword>
<dbReference type="SMART" id="SM00028">
    <property type="entry name" value="TPR"/>
    <property type="match status" value="6"/>
</dbReference>
<dbReference type="Pfam" id="PF13374">
    <property type="entry name" value="TPR_10"/>
    <property type="match status" value="1"/>
</dbReference>
<evidence type="ECO:0000313" key="4">
    <source>
        <dbReference type="EMBL" id="CAF4138134.1"/>
    </source>
</evidence>
<dbReference type="PROSITE" id="PS50005">
    <property type="entry name" value="TPR"/>
    <property type="match status" value="1"/>
</dbReference>
<name>A0A819XCC1_9BILA</name>
<feature type="non-terminal residue" evidence="4">
    <location>
        <position position="1"/>
    </location>
</feature>
<dbReference type="EMBL" id="CAJOAY010006361">
    <property type="protein sequence ID" value="CAF4138134.1"/>
    <property type="molecule type" value="Genomic_DNA"/>
</dbReference>
<dbReference type="Pfam" id="PF13424">
    <property type="entry name" value="TPR_12"/>
    <property type="match status" value="1"/>
</dbReference>
<comment type="caution">
    <text evidence="4">The sequence shown here is derived from an EMBL/GenBank/DDBJ whole genome shotgun (WGS) entry which is preliminary data.</text>
</comment>
<dbReference type="PROSITE" id="PS51996">
    <property type="entry name" value="TR_MART"/>
    <property type="match status" value="1"/>
</dbReference>
<keyword evidence="1" id="KW-0677">Repeat</keyword>
<evidence type="ECO:0000256" key="1">
    <source>
        <dbReference type="ARBA" id="ARBA00022737"/>
    </source>
</evidence>